<keyword evidence="5" id="KW-1185">Reference proteome</keyword>
<comment type="caution">
    <text evidence="4">The sequence shown here is derived from an EMBL/GenBank/DDBJ whole genome shotgun (WGS) entry which is preliminary data.</text>
</comment>
<dbReference type="InterPro" id="IPR002110">
    <property type="entry name" value="Ankyrin_rpt"/>
</dbReference>
<sequence length="527" mass="62403">MESEEDCTIQLQLRHVRYKLGSVRKDARRQLFCHFMKSRNFRTEVLSKVLMDKNLFPSREDIFYFLKFAFKHHSLIIIQLLRVNNVNIHELIFENGYSALHYLAELDVSKERNFKAKGGSMKLIRLFVNDSEKSHIDEHGYSYFHGACMAGDVHTVRRFISEGIEVNFDSWKCSPLHIAAQYRQKDVVQLLLENGANPNQQDRKRSTPLHALAWMCLCDCCSHCTFCDYRKPVEAIVEMLVKKKANIEARNEHGDTPLQSAVCHFDFQLVKSLLKHGASLNSLNEERIFSQNFESIELKNYPLTWNIIEVMHLLQSAGYRLNFKTRLLMLKCWIKVRGNDTEHIIPFFDEEDEKEYHRHQAIVFHIYMHEKYGFYYKRDAVDYLRVQKEDLKWRVFQEDIDHEIIERIRNCRKQTTMLNEVKLNDDVSLYQLCKMNYSEGYSILKNMKDWQLHIPEGLEHCPMHLIVKRHVGNILIRRHLELFAADLFTTDDCQLDLPYLVSLKIAENMSDEDLLRLCEQIEEANLE</sequence>
<dbReference type="PROSITE" id="PS50088">
    <property type="entry name" value="ANK_REPEAT"/>
    <property type="match status" value="2"/>
</dbReference>
<dbReference type="SUPFAM" id="SSF48403">
    <property type="entry name" value="Ankyrin repeat"/>
    <property type="match status" value="1"/>
</dbReference>
<reference evidence="4 5" key="1">
    <citation type="journal article" date="2024" name="bioRxiv">
        <title>A reference genome for Trichogramma kaykai: A tiny desert-dwelling parasitoid wasp with competing sex-ratio distorters.</title>
        <authorList>
            <person name="Culotta J."/>
            <person name="Lindsey A.R."/>
        </authorList>
    </citation>
    <scope>NUCLEOTIDE SEQUENCE [LARGE SCALE GENOMIC DNA]</scope>
    <source>
        <strain evidence="4 5">KSX58</strain>
    </source>
</reference>
<dbReference type="Proteomes" id="UP001627154">
    <property type="component" value="Unassembled WGS sequence"/>
</dbReference>
<keyword evidence="1" id="KW-0677">Repeat</keyword>
<evidence type="ECO:0000313" key="5">
    <source>
        <dbReference type="Proteomes" id="UP001627154"/>
    </source>
</evidence>
<gene>
    <name evidence="4" type="ORF">TKK_000749</name>
</gene>
<name>A0ABD2XN81_9HYME</name>
<dbReference type="InterPro" id="IPR036770">
    <property type="entry name" value="Ankyrin_rpt-contain_sf"/>
</dbReference>
<feature type="repeat" description="ANK" evidence="3">
    <location>
        <begin position="253"/>
        <end position="285"/>
    </location>
</feature>
<dbReference type="Gene3D" id="1.25.40.20">
    <property type="entry name" value="Ankyrin repeat-containing domain"/>
    <property type="match status" value="1"/>
</dbReference>
<accession>A0ABD2XN81</accession>
<keyword evidence="2 3" id="KW-0040">ANK repeat</keyword>
<evidence type="ECO:0000256" key="3">
    <source>
        <dbReference type="PROSITE-ProRule" id="PRU00023"/>
    </source>
</evidence>
<dbReference type="Pfam" id="PF12796">
    <property type="entry name" value="Ank_2"/>
    <property type="match status" value="1"/>
</dbReference>
<dbReference type="SMART" id="SM00248">
    <property type="entry name" value="ANK"/>
    <property type="match status" value="5"/>
</dbReference>
<dbReference type="PANTHER" id="PTHR24171">
    <property type="entry name" value="ANKYRIN REPEAT DOMAIN-CONTAINING PROTEIN 39-RELATED"/>
    <property type="match status" value="1"/>
</dbReference>
<proteinExistence type="predicted"/>
<evidence type="ECO:0000256" key="1">
    <source>
        <dbReference type="ARBA" id="ARBA00022737"/>
    </source>
</evidence>
<evidence type="ECO:0000256" key="2">
    <source>
        <dbReference type="ARBA" id="ARBA00023043"/>
    </source>
</evidence>
<evidence type="ECO:0000313" key="4">
    <source>
        <dbReference type="EMBL" id="KAL3406584.1"/>
    </source>
</evidence>
<dbReference type="AlphaFoldDB" id="A0ABD2XN81"/>
<protein>
    <submittedName>
        <fullName evidence="4">Uncharacterized protein</fullName>
    </submittedName>
</protein>
<feature type="repeat" description="ANK" evidence="3">
    <location>
        <begin position="174"/>
        <end position="203"/>
    </location>
</feature>
<dbReference type="EMBL" id="JBJJXI010000018">
    <property type="protein sequence ID" value="KAL3406584.1"/>
    <property type="molecule type" value="Genomic_DNA"/>
</dbReference>
<dbReference type="Pfam" id="PF00023">
    <property type="entry name" value="Ank"/>
    <property type="match status" value="1"/>
</dbReference>
<dbReference type="PROSITE" id="PS50297">
    <property type="entry name" value="ANK_REP_REGION"/>
    <property type="match status" value="2"/>
</dbReference>
<organism evidence="4 5">
    <name type="scientific">Trichogramma kaykai</name>
    <dbReference type="NCBI Taxonomy" id="54128"/>
    <lineage>
        <taxon>Eukaryota</taxon>
        <taxon>Metazoa</taxon>
        <taxon>Ecdysozoa</taxon>
        <taxon>Arthropoda</taxon>
        <taxon>Hexapoda</taxon>
        <taxon>Insecta</taxon>
        <taxon>Pterygota</taxon>
        <taxon>Neoptera</taxon>
        <taxon>Endopterygota</taxon>
        <taxon>Hymenoptera</taxon>
        <taxon>Apocrita</taxon>
        <taxon>Proctotrupomorpha</taxon>
        <taxon>Chalcidoidea</taxon>
        <taxon>Trichogrammatidae</taxon>
        <taxon>Trichogramma</taxon>
    </lineage>
</organism>